<reference evidence="1 2" key="1">
    <citation type="journal article" date="2019" name="Int. J. Syst. Evol. Microbiol.">
        <title>The Global Catalogue of Microorganisms (GCM) 10K type strain sequencing project: providing services to taxonomists for standard genome sequencing and annotation.</title>
        <authorList>
            <consortium name="The Broad Institute Genomics Platform"/>
            <consortium name="The Broad Institute Genome Sequencing Center for Infectious Disease"/>
            <person name="Wu L."/>
            <person name="Ma J."/>
        </authorList>
    </citation>
    <scope>NUCLEOTIDE SEQUENCE [LARGE SCALE GENOMIC DNA]</scope>
    <source>
        <strain evidence="1 2">DT72</strain>
    </source>
</reference>
<dbReference type="GeneID" id="79302241"/>
<dbReference type="AlphaFoldDB" id="A0ABD5WKH1"/>
<organism evidence="1 2">
    <name type="scientific">Halorussus caseinilyticus</name>
    <dbReference type="NCBI Taxonomy" id="3034025"/>
    <lineage>
        <taxon>Archaea</taxon>
        <taxon>Methanobacteriati</taxon>
        <taxon>Methanobacteriota</taxon>
        <taxon>Stenosarchaea group</taxon>
        <taxon>Halobacteria</taxon>
        <taxon>Halobacteriales</taxon>
        <taxon>Haladaptataceae</taxon>
        <taxon>Halorussus</taxon>
    </lineage>
</organism>
<dbReference type="CDD" id="cd00090">
    <property type="entry name" value="HTH_ARSR"/>
    <property type="match status" value="1"/>
</dbReference>
<sequence>MADTNTDPTTLTIRVQSAESFFEDALADLERLEPDEEVEERHVLSLPDEEALDRVLNPKNLALLRTTLNQDPASVRELARLVGRDVKNVSTAINELAELGVVELVRDGRAKRPVVWYDEIEVRYALRDPDSDSTGRTTGLS</sequence>
<gene>
    <name evidence="1" type="ORF">ACFQJ6_13910</name>
</gene>
<evidence type="ECO:0000313" key="1">
    <source>
        <dbReference type="EMBL" id="MFC7081037.1"/>
    </source>
</evidence>
<protein>
    <submittedName>
        <fullName evidence="1">MarR family transcriptional regulator</fullName>
    </submittedName>
</protein>
<dbReference type="Proteomes" id="UP001596407">
    <property type="component" value="Unassembled WGS sequence"/>
</dbReference>
<keyword evidence="2" id="KW-1185">Reference proteome</keyword>
<dbReference type="InterPro" id="IPR011991">
    <property type="entry name" value="ArsR-like_HTH"/>
</dbReference>
<accession>A0ABD5WKH1</accession>
<comment type="caution">
    <text evidence="1">The sequence shown here is derived from an EMBL/GenBank/DDBJ whole genome shotgun (WGS) entry which is preliminary data.</text>
</comment>
<name>A0ABD5WKH1_9EURY</name>
<dbReference type="EMBL" id="JBHSZH010000005">
    <property type="protein sequence ID" value="MFC7081037.1"/>
    <property type="molecule type" value="Genomic_DNA"/>
</dbReference>
<proteinExistence type="predicted"/>
<dbReference type="Pfam" id="PF25212">
    <property type="entry name" value="HVO_A0114"/>
    <property type="match status" value="1"/>
</dbReference>
<dbReference type="SUPFAM" id="SSF46785">
    <property type="entry name" value="Winged helix' DNA-binding domain"/>
    <property type="match status" value="1"/>
</dbReference>
<evidence type="ECO:0000313" key="2">
    <source>
        <dbReference type="Proteomes" id="UP001596407"/>
    </source>
</evidence>
<dbReference type="Gene3D" id="1.10.10.10">
    <property type="entry name" value="Winged helix-like DNA-binding domain superfamily/Winged helix DNA-binding domain"/>
    <property type="match status" value="1"/>
</dbReference>
<dbReference type="RefSeq" id="WP_276281064.1">
    <property type="nucleotide sequence ID" value="NZ_CP119809.1"/>
</dbReference>
<dbReference type="InterPro" id="IPR036390">
    <property type="entry name" value="WH_DNA-bd_sf"/>
</dbReference>
<dbReference type="InterPro" id="IPR036388">
    <property type="entry name" value="WH-like_DNA-bd_sf"/>
</dbReference>